<dbReference type="AlphaFoldDB" id="A0AAV1RVW7"/>
<evidence type="ECO:0000256" key="4">
    <source>
        <dbReference type="ARBA" id="ARBA00023136"/>
    </source>
</evidence>
<dbReference type="GO" id="GO:0022857">
    <property type="term" value="F:transmembrane transporter activity"/>
    <property type="evidence" value="ECO:0007669"/>
    <property type="project" value="InterPro"/>
</dbReference>
<feature type="transmembrane region" description="Helical" evidence="5">
    <location>
        <begin position="234"/>
        <end position="254"/>
    </location>
</feature>
<feature type="transmembrane region" description="Helical" evidence="5">
    <location>
        <begin position="402"/>
        <end position="423"/>
    </location>
</feature>
<reference evidence="7 8" key="1">
    <citation type="submission" date="2024-01" db="EMBL/GenBank/DDBJ databases">
        <authorList>
            <person name="Waweru B."/>
        </authorList>
    </citation>
    <scope>NUCLEOTIDE SEQUENCE [LARGE SCALE GENOMIC DNA]</scope>
</reference>
<evidence type="ECO:0000313" key="7">
    <source>
        <dbReference type="EMBL" id="CAK7340203.1"/>
    </source>
</evidence>
<name>A0AAV1RVW7_9ROSI</name>
<keyword evidence="4 5" id="KW-0472">Membrane</keyword>
<keyword evidence="3 5" id="KW-1133">Transmembrane helix</keyword>
<organism evidence="7 8">
    <name type="scientific">Dovyalis caffra</name>
    <dbReference type="NCBI Taxonomy" id="77055"/>
    <lineage>
        <taxon>Eukaryota</taxon>
        <taxon>Viridiplantae</taxon>
        <taxon>Streptophyta</taxon>
        <taxon>Embryophyta</taxon>
        <taxon>Tracheophyta</taxon>
        <taxon>Spermatophyta</taxon>
        <taxon>Magnoliopsida</taxon>
        <taxon>eudicotyledons</taxon>
        <taxon>Gunneridae</taxon>
        <taxon>Pentapetalae</taxon>
        <taxon>rosids</taxon>
        <taxon>fabids</taxon>
        <taxon>Malpighiales</taxon>
        <taxon>Salicaceae</taxon>
        <taxon>Flacourtieae</taxon>
        <taxon>Dovyalis</taxon>
    </lineage>
</organism>
<evidence type="ECO:0000313" key="8">
    <source>
        <dbReference type="Proteomes" id="UP001314170"/>
    </source>
</evidence>
<accession>A0AAV1RVW7</accession>
<feature type="transmembrane region" description="Helical" evidence="5">
    <location>
        <begin position="146"/>
        <end position="169"/>
    </location>
</feature>
<keyword evidence="2 5" id="KW-0812">Transmembrane</keyword>
<dbReference type="PROSITE" id="PS50850">
    <property type="entry name" value="MFS"/>
    <property type="match status" value="1"/>
</dbReference>
<evidence type="ECO:0000256" key="2">
    <source>
        <dbReference type="ARBA" id="ARBA00022692"/>
    </source>
</evidence>
<dbReference type="Pfam" id="PF00083">
    <property type="entry name" value="Sugar_tr"/>
    <property type="match status" value="1"/>
</dbReference>
<dbReference type="InterPro" id="IPR020846">
    <property type="entry name" value="MFS_dom"/>
</dbReference>
<dbReference type="Gene3D" id="1.20.1250.20">
    <property type="entry name" value="MFS general substrate transporter like domains"/>
    <property type="match status" value="1"/>
</dbReference>
<evidence type="ECO:0000256" key="3">
    <source>
        <dbReference type="ARBA" id="ARBA00022989"/>
    </source>
</evidence>
<keyword evidence="8" id="KW-1185">Reference proteome</keyword>
<gene>
    <name evidence="7" type="ORF">DCAF_LOCUS15284</name>
</gene>
<feature type="transmembrane region" description="Helical" evidence="5">
    <location>
        <begin position="312"/>
        <end position="332"/>
    </location>
</feature>
<protein>
    <recommendedName>
        <fullName evidence="6">Major facilitator superfamily (MFS) profile domain-containing protein</fullName>
    </recommendedName>
</protein>
<feature type="domain" description="Major facilitator superfamily (MFS) profile" evidence="6">
    <location>
        <begin position="42"/>
        <end position="482"/>
    </location>
</feature>
<dbReference type="EMBL" id="CAWUPB010001159">
    <property type="protein sequence ID" value="CAK7340203.1"/>
    <property type="molecule type" value="Genomic_DNA"/>
</dbReference>
<feature type="transmembrane region" description="Helical" evidence="5">
    <location>
        <begin position="375"/>
        <end position="396"/>
    </location>
</feature>
<evidence type="ECO:0000259" key="6">
    <source>
        <dbReference type="PROSITE" id="PS50850"/>
    </source>
</evidence>
<dbReference type="SUPFAM" id="SSF103473">
    <property type="entry name" value="MFS general substrate transporter"/>
    <property type="match status" value="1"/>
</dbReference>
<feature type="transmembrane region" description="Helical" evidence="5">
    <location>
        <begin position="344"/>
        <end position="366"/>
    </location>
</feature>
<feature type="transmembrane region" description="Helical" evidence="5">
    <location>
        <begin position="204"/>
        <end position="222"/>
    </location>
</feature>
<comment type="caution">
    <text evidence="7">The sequence shown here is derived from an EMBL/GenBank/DDBJ whole genome shotgun (WGS) entry which is preliminary data.</text>
</comment>
<proteinExistence type="predicted"/>
<evidence type="ECO:0000256" key="5">
    <source>
        <dbReference type="SAM" id="Phobius"/>
    </source>
</evidence>
<comment type="subcellular location">
    <subcellularLocation>
        <location evidence="1">Membrane</location>
        <topology evidence="1">Multi-pass membrane protein</topology>
    </subcellularLocation>
</comment>
<sequence>MADSSPLLPLEPENSVVDELQPSLDTVVERLIEDFGWTQLVQSTLVLLSRFFDAQQTFISVYTDSEPSWHCINDNKCNSSAKICDLSKSSWTWNGSTYKTIISDWDLECASPFIKGLPASSFFVGCLLGGFVLATLADTSFGRKNLLLLSCLTMNLASLMTIFSSNVWIYSAFRFLSGFGRASIGASALVLATEKVGSIWRGQMGTIAGISFALGLLSLPGIAYINRNSSWRTIYVWTSIPSILYCVLVHIVVLESPRWLFLQGCKEEAMATLKRLDPTRLNLCSPYISQKNEARKANLYSSIKILLERKWALQRLLIVMLTGFGIGIVYYSMPLGVGNLGFDIYLSVVFNALAEIPSYIIFSIIISKWGRKGSLLAFTTLTGICSCIMCIMNWKVLIGLELVSYFSACIAFIMLTIYTLELFPTCVRNTASSMVRQALVFGAVFSPILISAGRSNKVLSYGVFGLLILCCSVFVFCLPETRGVTLCDTMDEQEEKDQLAS</sequence>
<dbReference type="PANTHER" id="PTHR24064">
    <property type="entry name" value="SOLUTE CARRIER FAMILY 22 MEMBER"/>
    <property type="match status" value="1"/>
</dbReference>
<evidence type="ECO:0000256" key="1">
    <source>
        <dbReference type="ARBA" id="ARBA00004141"/>
    </source>
</evidence>
<dbReference type="InterPro" id="IPR036259">
    <property type="entry name" value="MFS_trans_sf"/>
</dbReference>
<feature type="transmembrane region" description="Helical" evidence="5">
    <location>
        <begin position="435"/>
        <end position="452"/>
    </location>
</feature>
<dbReference type="InterPro" id="IPR005828">
    <property type="entry name" value="MFS_sugar_transport-like"/>
</dbReference>
<feature type="transmembrane region" description="Helical" evidence="5">
    <location>
        <begin position="113"/>
        <end position="134"/>
    </location>
</feature>
<feature type="transmembrane region" description="Helical" evidence="5">
    <location>
        <begin position="458"/>
        <end position="478"/>
    </location>
</feature>
<dbReference type="GO" id="GO:0016020">
    <property type="term" value="C:membrane"/>
    <property type="evidence" value="ECO:0007669"/>
    <property type="project" value="UniProtKB-SubCell"/>
</dbReference>
<dbReference type="Proteomes" id="UP001314170">
    <property type="component" value="Unassembled WGS sequence"/>
</dbReference>